<dbReference type="AlphaFoldDB" id="A0A2A2M7M4"/>
<comment type="caution">
    <text evidence="2">The sequence shown here is derived from an EMBL/GenBank/DDBJ whole genome shotgun (WGS) entry which is preliminary data.</text>
</comment>
<dbReference type="EMBL" id="NQMS01000011">
    <property type="protein sequence ID" value="PAV94651.1"/>
    <property type="molecule type" value="Genomic_DNA"/>
</dbReference>
<dbReference type="RefSeq" id="WP_039186771.1">
    <property type="nucleotide sequence ID" value="NZ_CP014031.2"/>
</dbReference>
<evidence type="ECO:0000313" key="3">
    <source>
        <dbReference type="Proteomes" id="UP000218796"/>
    </source>
</evidence>
<gene>
    <name evidence="2" type="ORF">CJD50_19305</name>
</gene>
<keyword evidence="1" id="KW-0812">Transmembrane</keyword>
<evidence type="ECO:0000256" key="1">
    <source>
        <dbReference type="SAM" id="Phobius"/>
    </source>
</evidence>
<protein>
    <submittedName>
        <fullName evidence="2">Uncharacterized protein</fullName>
    </submittedName>
</protein>
<organism evidence="2 3">
    <name type="scientific">Hafnia paralvei</name>
    <dbReference type="NCBI Taxonomy" id="546367"/>
    <lineage>
        <taxon>Bacteria</taxon>
        <taxon>Pseudomonadati</taxon>
        <taxon>Pseudomonadota</taxon>
        <taxon>Gammaproteobacteria</taxon>
        <taxon>Enterobacterales</taxon>
        <taxon>Hafniaceae</taxon>
        <taxon>Hafnia</taxon>
    </lineage>
</organism>
<feature type="transmembrane region" description="Helical" evidence="1">
    <location>
        <begin position="48"/>
        <end position="72"/>
    </location>
</feature>
<sequence>MMKNAKFWLAMAVAFDAIGFFSSFFGILSDGAGIFSHGCDLQCSNDVVIFFTASALLFALALLSATYSIYLARMQSGRIIITILGVLAGLIAVFPLLIFCRT</sequence>
<dbReference type="Proteomes" id="UP000218796">
    <property type="component" value="Unassembled WGS sequence"/>
</dbReference>
<keyword evidence="1" id="KW-0472">Membrane</keyword>
<feature type="transmembrane region" description="Helical" evidence="1">
    <location>
        <begin position="79"/>
        <end position="99"/>
    </location>
</feature>
<keyword evidence="1" id="KW-1133">Transmembrane helix</keyword>
<reference evidence="2 3" key="1">
    <citation type="submission" date="2017-08" db="EMBL/GenBank/DDBJ databases">
        <title>Draft Genome Sequence of Hafnia alvei CITHA-6 Isolated from Raw Bovine Milk.</title>
        <authorList>
            <person name="Culligan E.P."/>
            <person name="Mcsweeney A."/>
            <person name="O'Doherty C."/>
            <person name="Gleeson E."/>
            <person name="O'Riordan D."/>
            <person name="Sleator R.D."/>
        </authorList>
    </citation>
    <scope>NUCLEOTIDE SEQUENCE [LARGE SCALE GENOMIC DNA]</scope>
    <source>
        <strain evidence="2 3">CITHA-6</strain>
    </source>
</reference>
<feature type="transmembrane region" description="Helical" evidence="1">
    <location>
        <begin position="7"/>
        <end position="28"/>
    </location>
</feature>
<evidence type="ECO:0000313" key="2">
    <source>
        <dbReference type="EMBL" id="PAV94651.1"/>
    </source>
</evidence>
<keyword evidence="3" id="KW-1185">Reference proteome</keyword>
<accession>A0A2A2M7M4</accession>
<proteinExistence type="predicted"/>
<name>A0A2A2M7M4_9GAMM</name>
<dbReference type="KEGG" id="hpar:AL518_15050"/>